<feature type="compositionally biased region" description="Low complexity" evidence="16">
    <location>
        <begin position="1"/>
        <end position="14"/>
    </location>
</feature>
<keyword evidence="6" id="KW-0158">Chromosome</keyword>
<dbReference type="InterPro" id="IPR003892">
    <property type="entry name" value="CUE"/>
</dbReference>
<evidence type="ECO:0000256" key="2">
    <source>
        <dbReference type="ARBA" id="ARBA00004496"/>
    </source>
</evidence>
<feature type="compositionally biased region" description="Basic and acidic residues" evidence="16">
    <location>
        <begin position="97"/>
        <end position="126"/>
    </location>
</feature>
<dbReference type="InterPro" id="IPR041803">
    <property type="entry name" value="DEF1_CUE"/>
</dbReference>
<evidence type="ECO:0000256" key="16">
    <source>
        <dbReference type="SAM" id="MobiDB-lite"/>
    </source>
</evidence>
<dbReference type="GO" id="GO:0003677">
    <property type="term" value="F:DNA binding"/>
    <property type="evidence" value="ECO:0007669"/>
    <property type="project" value="UniProtKB-KW"/>
</dbReference>
<keyword evidence="19" id="KW-1185">Reference proteome</keyword>
<feature type="domain" description="CUE" evidence="17">
    <location>
        <begin position="62"/>
        <end position="105"/>
    </location>
</feature>
<feature type="region of interest" description="Disordered" evidence="16">
    <location>
        <begin position="421"/>
        <end position="573"/>
    </location>
</feature>
<feature type="compositionally biased region" description="Gly residues" evidence="16">
    <location>
        <begin position="16"/>
        <end position="25"/>
    </location>
</feature>
<keyword evidence="7" id="KW-0963">Cytoplasm</keyword>
<keyword evidence="14" id="KW-0234">DNA repair</keyword>
<feature type="compositionally biased region" description="Low complexity" evidence="16">
    <location>
        <begin position="190"/>
        <end position="204"/>
    </location>
</feature>
<evidence type="ECO:0000256" key="12">
    <source>
        <dbReference type="ARBA" id="ARBA00022895"/>
    </source>
</evidence>
<keyword evidence="11" id="KW-0832">Ubl conjugation</keyword>
<feature type="region of interest" description="Disordered" evidence="16">
    <location>
        <begin position="97"/>
        <end position="371"/>
    </location>
</feature>
<comment type="similarity">
    <text evidence="4">Belongs to the DEF1 family.</text>
</comment>
<reference evidence="18 19" key="1">
    <citation type="submission" date="2015-01" db="EMBL/GenBank/DDBJ databases">
        <title>The Genome Sequence of Ochroconis gallopava CBS43764.</title>
        <authorList>
            <consortium name="The Broad Institute Genomics Platform"/>
            <person name="Cuomo C."/>
            <person name="de Hoog S."/>
            <person name="Gorbushina A."/>
            <person name="Stielow B."/>
            <person name="Teixiera M."/>
            <person name="Abouelleil A."/>
            <person name="Chapman S.B."/>
            <person name="Priest M."/>
            <person name="Young S.K."/>
            <person name="Wortman J."/>
            <person name="Nusbaum C."/>
            <person name="Birren B."/>
        </authorList>
    </citation>
    <scope>NUCLEOTIDE SEQUENCE [LARGE SCALE GENOMIC DNA]</scope>
    <source>
        <strain evidence="18 19">CBS 43764</strain>
    </source>
</reference>
<feature type="compositionally biased region" description="Low complexity" evidence="16">
    <location>
        <begin position="600"/>
        <end position="632"/>
    </location>
</feature>
<dbReference type="GO" id="GO:0000781">
    <property type="term" value="C:chromosome, telomeric region"/>
    <property type="evidence" value="ECO:0007669"/>
    <property type="project" value="UniProtKB-SubCell"/>
</dbReference>
<dbReference type="InParanoid" id="A0A0D2BAN4"/>
<keyword evidence="13" id="KW-0238">DNA-binding</keyword>
<evidence type="ECO:0000259" key="17">
    <source>
        <dbReference type="PROSITE" id="PS51140"/>
    </source>
</evidence>
<dbReference type="Pfam" id="PF02845">
    <property type="entry name" value="CUE"/>
    <property type="match status" value="1"/>
</dbReference>
<dbReference type="OrthoDB" id="5396806at2759"/>
<dbReference type="GO" id="GO:0005737">
    <property type="term" value="C:cytoplasm"/>
    <property type="evidence" value="ECO:0007669"/>
    <property type="project" value="UniProtKB-SubCell"/>
</dbReference>
<dbReference type="EMBL" id="KN847531">
    <property type="protein sequence ID" value="KIW08384.1"/>
    <property type="molecule type" value="Genomic_DNA"/>
</dbReference>
<protein>
    <recommendedName>
        <fullName evidence="5">RNA polymerase II degradation factor 1</fullName>
    </recommendedName>
</protein>
<sequence length="920" mass="94714">MSEVASRPAPARGRGSARGGRGGARGSTRGRDRPTNGTYSTKEASADDFITEQGELGEMKKQFSSQLPMLKELFQDWTEVDLLFALQETDGDLESTIERISEGHVSKFSDVKSTKEKAKPKAKEGSAEAATSTRAARGRGAPDASRATRGRGSERGRGGHRGGRGATHSTAPGSRAPATSTATGDSNAWGDSTATDGASSAARDGSTESSVKAAQSEPAKPKAPAEPPKKTWAQMFAKPAVPPPAPATQKPAPEAAPTSDVAVTPSETSDFVEVTHADAEPEETIPSATEDTPGHEPPQITEAEDHSIQIAPSKDQLTKENVEHLPDTAQPAPTGTAASTVESSRGPDSVTPSVSGQPIAQAPIGRPQLGGFQTTAYKATASGSRSASFNRRLMEQQEAVVMPGNHAVDRTAVQFGSLGLSGDALDVDEDREELETRAQPPQHSPVAQPRASLPPVPRQPAVSSTAAAAANTSTEASTQEAPATTKPAPGLPPAPASQQAFSQQSPSATASQAQPNAQAAQGYGQFGRYGQNDASAQKQYDPFGQQLPQQAGYGSFPNNTQAPEQSAQGLGGFSSSANDYSSYYTADQRNAYSNYYNSYGQQHSGAQQDAGASQQRTGSAFGAAGESGFPAAQASQISSRYGDNQSGHNTPNPTIGGQHAAGQGAAGHSHQPHAQHGGYPYQHPYYNSPYYSAYMNQYSPYAQQGFGGQFNKGGMYNQPHHGGYDQHSSSPAYGAGFGRDIGLGGGMGDYGRSGSAQPSQTAQSGATGAFGGNDRYSGFQGQASSYGSATQAGQQANASEDALKPFGDSKSGPSPSALGAQQQPGRPGSATNTSAQASSQSGLPPPQTHQQGAFGIYPGQHQQGFAANSQYGGALGGLGGHTAGAQQHSQGAYGSNYGAAGFGSNYGSYGRGGWGQNYGH</sequence>
<dbReference type="Proteomes" id="UP000053259">
    <property type="component" value="Unassembled WGS sequence"/>
</dbReference>
<evidence type="ECO:0000256" key="13">
    <source>
        <dbReference type="ARBA" id="ARBA00023125"/>
    </source>
</evidence>
<feature type="compositionally biased region" description="Low complexity" evidence="16">
    <location>
        <begin position="247"/>
        <end position="257"/>
    </location>
</feature>
<keyword evidence="10" id="KW-0833">Ubl conjugation pathway</keyword>
<keyword evidence="12" id="KW-0779">Telomere</keyword>
<feature type="compositionally biased region" description="Basic and acidic residues" evidence="16">
    <location>
        <begin position="316"/>
        <end position="326"/>
    </location>
</feature>
<dbReference type="STRING" id="253628.A0A0D2BAN4"/>
<organism evidence="18 19">
    <name type="scientific">Verruconis gallopava</name>
    <dbReference type="NCBI Taxonomy" id="253628"/>
    <lineage>
        <taxon>Eukaryota</taxon>
        <taxon>Fungi</taxon>
        <taxon>Dikarya</taxon>
        <taxon>Ascomycota</taxon>
        <taxon>Pezizomycotina</taxon>
        <taxon>Dothideomycetes</taxon>
        <taxon>Pleosporomycetidae</taxon>
        <taxon>Venturiales</taxon>
        <taxon>Sympoventuriaceae</taxon>
        <taxon>Verruconis</taxon>
    </lineage>
</organism>
<evidence type="ECO:0000256" key="6">
    <source>
        <dbReference type="ARBA" id="ARBA00022454"/>
    </source>
</evidence>
<name>A0A0D2BAN4_9PEZI</name>
<feature type="compositionally biased region" description="Gly residues" evidence="16">
    <location>
        <begin position="735"/>
        <end position="751"/>
    </location>
</feature>
<evidence type="ECO:0000256" key="4">
    <source>
        <dbReference type="ARBA" id="ARBA00005491"/>
    </source>
</evidence>
<feature type="compositionally biased region" description="Polar residues" evidence="16">
    <location>
        <begin position="779"/>
        <end position="798"/>
    </location>
</feature>
<feature type="region of interest" description="Disordered" evidence="16">
    <location>
        <begin position="712"/>
        <end position="860"/>
    </location>
</feature>
<feature type="compositionally biased region" description="Polar residues" evidence="16">
    <location>
        <begin position="177"/>
        <end position="186"/>
    </location>
</feature>
<evidence type="ECO:0000256" key="7">
    <source>
        <dbReference type="ARBA" id="ARBA00022490"/>
    </source>
</evidence>
<feature type="compositionally biased region" description="Low complexity" evidence="16">
    <location>
        <begin position="127"/>
        <end position="147"/>
    </location>
</feature>
<feature type="compositionally biased region" description="Polar residues" evidence="16">
    <location>
        <begin position="755"/>
        <end position="766"/>
    </location>
</feature>
<keyword evidence="8" id="KW-0597">Phosphoprotein</keyword>
<accession>A0A0D2BAN4</accession>
<dbReference type="GO" id="GO:0043130">
    <property type="term" value="F:ubiquitin binding"/>
    <property type="evidence" value="ECO:0007669"/>
    <property type="project" value="InterPro"/>
</dbReference>
<comment type="subcellular location">
    <subcellularLocation>
        <location evidence="3">Chromosome</location>
        <location evidence="3">Telomere</location>
    </subcellularLocation>
    <subcellularLocation>
        <location evidence="2">Cytoplasm</location>
    </subcellularLocation>
    <subcellularLocation>
        <location evidence="1">Nucleus</location>
    </subcellularLocation>
</comment>
<evidence type="ECO:0000256" key="14">
    <source>
        <dbReference type="ARBA" id="ARBA00023204"/>
    </source>
</evidence>
<dbReference type="HOGENOM" id="CLU_008092_0_0_1"/>
<dbReference type="PANTHER" id="PTHR16308:SF13">
    <property type="entry name" value="PROTEIN LINGERER"/>
    <property type="match status" value="1"/>
</dbReference>
<dbReference type="PROSITE" id="PS51140">
    <property type="entry name" value="CUE"/>
    <property type="match status" value="1"/>
</dbReference>
<dbReference type="GeneID" id="27309271"/>
<evidence type="ECO:0000256" key="10">
    <source>
        <dbReference type="ARBA" id="ARBA00022786"/>
    </source>
</evidence>
<dbReference type="VEuPathDB" id="FungiDB:PV09_01298"/>
<evidence type="ECO:0000313" key="19">
    <source>
        <dbReference type="Proteomes" id="UP000053259"/>
    </source>
</evidence>
<feature type="compositionally biased region" description="Low complexity" evidence="16">
    <location>
        <begin position="461"/>
        <end position="481"/>
    </location>
</feature>
<feature type="compositionally biased region" description="Low complexity" evidence="16">
    <location>
        <begin position="656"/>
        <end position="678"/>
    </location>
</feature>
<feature type="compositionally biased region" description="Polar residues" evidence="16">
    <location>
        <begin position="556"/>
        <end position="573"/>
    </location>
</feature>
<evidence type="ECO:0000256" key="11">
    <source>
        <dbReference type="ARBA" id="ARBA00022843"/>
    </source>
</evidence>
<feature type="compositionally biased region" description="Polar residues" evidence="16">
    <location>
        <begin position="633"/>
        <end position="655"/>
    </location>
</feature>
<feature type="compositionally biased region" description="Low complexity" evidence="16">
    <location>
        <begin position="496"/>
        <end position="521"/>
    </location>
</feature>
<feature type="compositionally biased region" description="Polar residues" evidence="16">
    <location>
        <begin position="331"/>
        <end position="343"/>
    </location>
</feature>
<dbReference type="GO" id="GO:0006281">
    <property type="term" value="P:DNA repair"/>
    <property type="evidence" value="ECO:0007669"/>
    <property type="project" value="UniProtKB-KW"/>
</dbReference>
<feature type="region of interest" description="Disordered" evidence="16">
    <location>
        <begin position="600"/>
        <end position="681"/>
    </location>
</feature>
<dbReference type="InterPro" id="IPR051833">
    <property type="entry name" value="TC-DDR_regulator"/>
</dbReference>
<evidence type="ECO:0000256" key="1">
    <source>
        <dbReference type="ARBA" id="ARBA00004123"/>
    </source>
</evidence>
<dbReference type="CDD" id="cd14368">
    <property type="entry name" value="CUE_DEF1_like"/>
    <property type="match status" value="1"/>
</dbReference>
<evidence type="ECO:0000256" key="9">
    <source>
        <dbReference type="ARBA" id="ARBA00022763"/>
    </source>
</evidence>
<dbReference type="AlphaFoldDB" id="A0A0D2BAN4"/>
<keyword evidence="9" id="KW-0227">DNA damage</keyword>
<feature type="compositionally biased region" description="Low complexity" evidence="16">
    <location>
        <begin position="829"/>
        <end position="841"/>
    </location>
</feature>
<evidence type="ECO:0000256" key="15">
    <source>
        <dbReference type="ARBA" id="ARBA00023242"/>
    </source>
</evidence>
<evidence type="ECO:0000313" key="18">
    <source>
        <dbReference type="EMBL" id="KIW08384.1"/>
    </source>
</evidence>
<dbReference type="RefSeq" id="XP_016218253.1">
    <property type="nucleotide sequence ID" value="XM_016354158.1"/>
</dbReference>
<feature type="region of interest" description="Disordered" evidence="16">
    <location>
        <begin position="1"/>
        <end position="53"/>
    </location>
</feature>
<evidence type="ECO:0000256" key="8">
    <source>
        <dbReference type="ARBA" id="ARBA00022553"/>
    </source>
</evidence>
<gene>
    <name evidence="18" type="ORF">PV09_01298</name>
</gene>
<evidence type="ECO:0000256" key="3">
    <source>
        <dbReference type="ARBA" id="ARBA00004574"/>
    </source>
</evidence>
<proteinExistence type="inferred from homology"/>
<keyword evidence="15" id="KW-0539">Nucleus</keyword>
<dbReference type="GO" id="GO:0005634">
    <property type="term" value="C:nucleus"/>
    <property type="evidence" value="ECO:0007669"/>
    <property type="project" value="UniProtKB-SubCell"/>
</dbReference>
<feature type="compositionally biased region" description="Polar residues" evidence="16">
    <location>
        <begin position="811"/>
        <end position="824"/>
    </location>
</feature>
<evidence type="ECO:0000256" key="5">
    <source>
        <dbReference type="ARBA" id="ARBA00020536"/>
    </source>
</evidence>
<dbReference type="PANTHER" id="PTHR16308">
    <property type="entry name" value="UBIQUITIN ASSOCIATED PROTEIN 2-LIKE/LINGERER"/>
    <property type="match status" value="1"/>
</dbReference>